<name>A0A409WXR0_PSICY</name>
<feature type="domain" description="C2H2-type" evidence="6">
    <location>
        <begin position="532"/>
        <end position="559"/>
    </location>
</feature>
<feature type="compositionally biased region" description="Polar residues" evidence="5">
    <location>
        <begin position="391"/>
        <end position="400"/>
    </location>
</feature>
<dbReference type="EMBL" id="NHYD01003030">
    <property type="protein sequence ID" value="PPQ83282.1"/>
    <property type="molecule type" value="Genomic_DNA"/>
</dbReference>
<accession>A0A409WXR0</accession>
<dbReference type="AlphaFoldDB" id="A0A409WXR0"/>
<dbReference type="SUPFAM" id="SSF57667">
    <property type="entry name" value="beta-beta-alpha zinc fingers"/>
    <property type="match status" value="1"/>
</dbReference>
<feature type="compositionally biased region" description="Acidic residues" evidence="5">
    <location>
        <begin position="428"/>
        <end position="437"/>
    </location>
</feature>
<dbReference type="InterPro" id="IPR013087">
    <property type="entry name" value="Znf_C2H2_type"/>
</dbReference>
<dbReference type="STRING" id="93625.A0A409WXR0"/>
<dbReference type="InParanoid" id="A0A409WXR0"/>
<keyword evidence="2 4" id="KW-0863">Zinc-finger</keyword>
<keyword evidence="8" id="KW-1185">Reference proteome</keyword>
<dbReference type="GO" id="GO:0008270">
    <property type="term" value="F:zinc ion binding"/>
    <property type="evidence" value="ECO:0007669"/>
    <property type="project" value="UniProtKB-KW"/>
</dbReference>
<dbReference type="PANTHER" id="PTHR23235">
    <property type="entry name" value="KRUEPPEL-LIKE TRANSCRIPTION FACTOR"/>
    <property type="match status" value="1"/>
</dbReference>
<organism evidence="7 8">
    <name type="scientific">Psilocybe cyanescens</name>
    <dbReference type="NCBI Taxonomy" id="93625"/>
    <lineage>
        <taxon>Eukaryota</taxon>
        <taxon>Fungi</taxon>
        <taxon>Dikarya</taxon>
        <taxon>Basidiomycota</taxon>
        <taxon>Agaricomycotina</taxon>
        <taxon>Agaricomycetes</taxon>
        <taxon>Agaricomycetidae</taxon>
        <taxon>Agaricales</taxon>
        <taxon>Agaricineae</taxon>
        <taxon>Strophariaceae</taxon>
        <taxon>Psilocybe</taxon>
    </lineage>
</organism>
<protein>
    <recommendedName>
        <fullName evidence="6">C2H2-type domain-containing protein</fullName>
    </recommendedName>
</protein>
<evidence type="ECO:0000256" key="2">
    <source>
        <dbReference type="ARBA" id="ARBA00022771"/>
    </source>
</evidence>
<keyword evidence="3" id="KW-0862">Zinc</keyword>
<evidence type="ECO:0000256" key="3">
    <source>
        <dbReference type="ARBA" id="ARBA00022833"/>
    </source>
</evidence>
<feature type="region of interest" description="Disordered" evidence="5">
    <location>
        <begin position="587"/>
        <end position="608"/>
    </location>
</feature>
<keyword evidence="1" id="KW-0479">Metal-binding</keyword>
<evidence type="ECO:0000256" key="1">
    <source>
        <dbReference type="ARBA" id="ARBA00022723"/>
    </source>
</evidence>
<comment type="caution">
    <text evidence="7">The sequence shown here is derived from an EMBL/GenBank/DDBJ whole genome shotgun (WGS) entry which is preliminary data.</text>
</comment>
<dbReference type="Gene3D" id="3.30.160.60">
    <property type="entry name" value="Classic Zinc Finger"/>
    <property type="match status" value="2"/>
</dbReference>
<feature type="compositionally biased region" description="Basic and acidic residues" evidence="5">
    <location>
        <begin position="587"/>
        <end position="600"/>
    </location>
</feature>
<evidence type="ECO:0000256" key="5">
    <source>
        <dbReference type="SAM" id="MobiDB-lite"/>
    </source>
</evidence>
<feature type="region of interest" description="Disordered" evidence="5">
    <location>
        <begin position="341"/>
        <end position="438"/>
    </location>
</feature>
<sequence length="608" mass="68507">MAESFDGESSHYDFSGNALAYPGFTTSSPFQPLYPLLSTPLTLPRDWPDSYYSPSADPFSETYSDFQSNHLGNSKTNLETASPPSGLGIRNIELIKDSKDTEIEDCQISRADVWFGHQLLERRPTCHNHTCRKDSIYNMTEEEIVDRPATLGSPWAFSAILRAAELAGENASTERVSSVSSRLDLSDSTNPLASNSAKEATWSFESISASTGMSVAEFAAQVSATAEETLRRMSGDKFISDNPAYDPGRFQMLDDYNDADQTSTWMPMLIRSPPLPLALADINMRDLESSWNSACVGVNPADIYSVPLPGLKPRPERLFLVHPDQVALARKDVVIQCSSDNQAGAPDLGTQTDSIAQVPDLDSPYEGPVNLPLLRSKLENAEQASDDEPSIFQSPSSSEYSPPLKPMRMKRNQSSRISTRRTARKSEDPDDYTEYQDTDQYNLLPLNLGTPVFDAHRGINIEELKAKAERYRLRNQGRDYDKRWLISFAGKLSAKGELVEEFRCYISGCKQNNKRRDHILIHVGAHLDQRPFKCMHCSSRFLRKNECKRHELSHTGIRPFSCHLCPSPATTFVRQDLLKRHMKRTHHIDFKADKENEENHRPKKRARH</sequence>
<evidence type="ECO:0000313" key="7">
    <source>
        <dbReference type="EMBL" id="PPQ83282.1"/>
    </source>
</evidence>
<dbReference type="PROSITE" id="PS00028">
    <property type="entry name" value="ZINC_FINGER_C2H2_1"/>
    <property type="match status" value="1"/>
</dbReference>
<evidence type="ECO:0000259" key="6">
    <source>
        <dbReference type="PROSITE" id="PS50157"/>
    </source>
</evidence>
<evidence type="ECO:0000256" key="4">
    <source>
        <dbReference type="PROSITE-ProRule" id="PRU00042"/>
    </source>
</evidence>
<feature type="compositionally biased region" description="Basic residues" evidence="5">
    <location>
        <begin position="407"/>
        <end position="423"/>
    </location>
</feature>
<dbReference type="SMART" id="SM00355">
    <property type="entry name" value="ZnF_C2H2"/>
    <property type="match status" value="3"/>
</dbReference>
<evidence type="ECO:0000313" key="8">
    <source>
        <dbReference type="Proteomes" id="UP000283269"/>
    </source>
</evidence>
<reference evidence="7 8" key="1">
    <citation type="journal article" date="2018" name="Evol. Lett.">
        <title>Horizontal gene cluster transfer increased hallucinogenic mushroom diversity.</title>
        <authorList>
            <person name="Reynolds H.T."/>
            <person name="Vijayakumar V."/>
            <person name="Gluck-Thaler E."/>
            <person name="Korotkin H.B."/>
            <person name="Matheny P.B."/>
            <person name="Slot J.C."/>
        </authorList>
    </citation>
    <scope>NUCLEOTIDE SEQUENCE [LARGE SCALE GENOMIC DNA]</scope>
    <source>
        <strain evidence="7 8">2631</strain>
    </source>
</reference>
<gene>
    <name evidence="7" type="ORF">CVT25_004021</name>
</gene>
<dbReference type="PROSITE" id="PS50157">
    <property type="entry name" value="ZINC_FINGER_C2H2_2"/>
    <property type="match status" value="2"/>
</dbReference>
<feature type="domain" description="C2H2-type" evidence="6">
    <location>
        <begin position="502"/>
        <end position="531"/>
    </location>
</feature>
<dbReference type="OrthoDB" id="8117402at2759"/>
<dbReference type="InterPro" id="IPR036236">
    <property type="entry name" value="Znf_C2H2_sf"/>
</dbReference>
<proteinExistence type="predicted"/>
<dbReference type="Proteomes" id="UP000283269">
    <property type="component" value="Unassembled WGS sequence"/>
</dbReference>